<feature type="compositionally biased region" description="Acidic residues" evidence="7">
    <location>
        <begin position="607"/>
        <end position="620"/>
    </location>
</feature>
<protein>
    <recommendedName>
        <fullName evidence="1">inositol-pentakisphosphate 2-kinase</fullName>
        <ecNumber evidence="1">2.7.1.158</ecNumber>
    </recommendedName>
    <alternativeName>
        <fullName evidence="6">Ins(1,3,4,5,6)P5 2-kinase</fullName>
    </alternativeName>
</protein>
<dbReference type="OrthoDB" id="332824at2759"/>
<feature type="region of interest" description="Disordered" evidence="7">
    <location>
        <begin position="860"/>
        <end position="883"/>
    </location>
</feature>
<dbReference type="InterPro" id="IPR009286">
    <property type="entry name" value="Ins_P5_2-kin"/>
</dbReference>
<keyword evidence="4 8" id="KW-0418">Kinase</keyword>
<feature type="non-terminal residue" evidence="8">
    <location>
        <position position="2406"/>
    </location>
</feature>
<feature type="compositionally biased region" description="Basic and acidic residues" evidence="7">
    <location>
        <begin position="1992"/>
        <end position="2002"/>
    </location>
</feature>
<dbReference type="Proteomes" id="UP000221165">
    <property type="component" value="Unassembled WGS sequence"/>
</dbReference>
<feature type="compositionally biased region" description="Basic and acidic residues" evidence="7">
    <location>
        <begin position="1576"/>
        <end position="1600"/>
    </location>
</feature>
<proteinExistence type="predicted"/>
<feature type="compositionally biased region" description="Basic residues" evidence="7">
    <location>
        <begin position="832"/>
        <end position="842"/>
    </location>
</feature>
<dbReference type="Pfam" id="PF06090">
    <property type="entry name" value="Ins_P5_2-kin"/>
    <property type="match status" value="1"/>
</dbReference>
<evidence type="ECO:0000256" key="6">
    <source>
        <dbReference type="ARBA" id="ARBA00029574"/>
    </source>
</evidence>
<feature type="region of interest" description="Disordered" evidence="7">
    <location>
        <begin position="1685"/>
        <end position="1765"/>
    </location>
</feature>
<keyword evidence="2" id="KW-0808">Transferase</keyword>
<feature type="compositionally biased region" description="Basic and acidic residues" evidence="7">
    <location>
        <begin position="1293"/>
        <end position="1314"/>
    </location>
</feature>
<evidence type="ECO:0000256" key="2">
    <source>
        <dbReference type="ARBA" id="ARBA00022679"/>
    </source>
</evidence>
<feature type="compositionally biased region" description="Basic residues" evidence="7">
    <location>
        <begin position="1281"/>
        <end position="1292"/>
    </location>
</feature>
<evidence type="ECO:0000256" key="7">
    <source>
        <dbReference type="SAM" id="MobiDB-lite"/>
    </source>
</evidence>
<evidence type="ECO:0000313" key="8">
    <source>
        <dbReference type="EMBL" id="PHJ24764.1"/>
    </source>
</evidence>
<feature type="compositionally biased region" description="Basic and acidic residues" evidence="7">
    <location>
        <begin position="621"/>
        <end position="640"/>
    </location>
</feature>
<dbReference type="EC" id="2.7.1.158" evidence="1"/>
<feature type="compositionally biased region" description="Polar residues" evidence="7">
    <location>
        <begin position="1737"/>
        <end position="1746"/>
    </location>
</feature>
<dbReference type="GO" id="GO:0005524">
    <property type="term" value="F:ATP binding"/>
    <property type="evidence" value="ECO:0007669"/>
    <property type="project" value="UniProtKB-KW"/>
</dbReference>
<sequence>MRAPHCRRRRRLCRHVVLVAGGLLCLFTFCCQFCYGEAAGADAAAPMLQARRAMRKIKKSAEAVHVSDLGESLVSTLSKTAHKPPEEILPPGGTQSLVTEMAVHEGILVTTTTTDVARLFAAALIRRLVELTGYWRLEEIPGTDRVLIIRSPPGEAAGKHTVCVSATGFDASEEPAPIIFTSGMEYMQVLFMVMASMKQTTSATGVKELTAFIPVLKAWPLVAKSMMLYYTFLTVPLEQMIHVFEHSIIPTLEGDMAETAAKKLGEFKKLLEQAREIGGTEVKGKHLTIQLDPAEDVENVILHEGPKHGLPLLQYSKSSEFLKKALRGRETFLHALESESEESDDMVMELVQQAVQNYFETHHEDLEIAELTRVEFWADDEKASAMLDQILQATNAAVRQAFEHVREQLRDHVQPQAFISEEASEFETAEKAVKGLGGGFVAHIKHASAEMEKYFHQDDPEAFCRVIQKHDVQTHSWLSYIVYMYHEFSSLCKKNLAFCEKLAECLRSSTPDAHAAVETYEVLQLLNSIVGAAKHIPAESYKQSMTSELQADTKTLSSIERAMAAPEEGHDQEGHRSHEVHEHAADDEVDESPRHAHHEVAVHAASDDEESEGSSDEGEHETEAQGSEKRTEDHGEEHKAEAHRKGHMAHTHAAADSEEEGEATATSESHTGKSKKKRKRNKKKKKGHAYAAAESTMKDEEPSELTEPPVDDHTGLTNLGVSELLVEGKAAMRKTLAASHHKEPEPHAKARGFLSDKGNFRSSLALIAYGLVRAALQAVRYYTAYRRLDMPAIAKLASDCYLMPEQKAVTDEIAAGEHHMGDAASGTESVTKKSHKSHKHHHHSFLQLFSALGIRRLKRWRANRRRKRKHRKEPKPRASHAEPVSLHEAFKSYRAAACLAAAIDAGHAVIHQPWPKLSSAEEAKDVLVGSFNRLQSSWKNELFTSNGGARVRASFLHTNDAAILSPETFRENRTKVLTWLDSEIKFLFGHCSDASKTLHPFDRSAVSVRVKTFGFSDNEVSSLESIYTEICEGIQQSCSHCSMKKGLTYMAVPETLVGECSKIPRDPSQVKAHAKELGPEVARLLHLIANNDYGRTFDRVLRIRKSELKNASKYLYISLPATHIKKSLDFVGLSMVYSTLQNAHHVDGRLNVLQCLREHHVLASLCYARTASSRKEEVAPFPLCHKPTGVLEKKAHLEEIYHECSKEDTSAGVKPSRRSRKKREKKHGKKEKSVHGHKGEGHTNHGEGEKHVTGGASQHHGHAHEAGHPGGHTREDLAESRRKRKEEKKRKKEEKMLAKLERLAAHKAAEGRPSRKERRKERHKKKTENHHAPSFIELSSVVTQGDVNFHTALKQLMPVSNAATSINSQRRWGSGAVELFSNFHPGGESSKVLKRAVTRTPCRLFCLASQLVFSPEFRSPTMREGRKHYCPPRQASTEEVNNDTLPTYCSPLFEHFDASDWTYLAEGGVHVVFRYTGSVAGLQGKVLKIRRDRHHPMSWRLLLHFTAHINELCGETGESHDVERASGRGHGQPTPVRNGVYYRRNVCPCKKEAGRGGPYRKEGMECGEVDEESEESREKKELPLSECEREVRGADKKPHDTCQEAATYISPVAPDQGHSPFKTTSRCACPYCFDCLPFFSPFPSPSPTHRLLYGLISPLYLSPQNVALLPVGVVSELLNLSRRKSKKNRSQSVCRENSSLASSPAGDLPRDQDTRQKKGGNHPPRHHGHSIEGGNSCMYSDSSSLHPSEDVHERQRRDQMSPGGTGACIHEDVLFPLSGNLEMLEGTVPCILEDNFLSVPPDLSAVVSEHDEETARCLPVAKRRSQELSFPTGTGHHPRVTTCQVDRHSDNITNSREGGCFRIAPHLRTCHYYSVELKPKCGLLEDDQSTDDDNESECGFSRAESRESGRLAEVSAKLTQDGCKLEHALTRCLSPRVAITEESTSTVRTIKPGKAETDREAMESPLTEHSSVCEGDAFFWNPGGEFDSTPSSDRRKKEKQDTRVTFLSTASAHSSLKEGPHQRATRGGSLPSRFTMQQFVKLSTGKVASLSLYDPTQFFQCTYPTLSFQLKHLMQNPQNNLSVFLNGSALSCESLTRPVCGDAASHKATWTNSLAEGDFTEFKDSPVLVDILARVWEASRDLFEGILLLQAFAASQQRLAVRLARELRRVSGPQHEALRQKHLAELEAYSEAVNEGLRGAFHPRGEASTDDPTSGNSACSPGISPEVMTTCSRQPEHRAVGLKDSTVEDVARALQEHHDNLGRRLALQLRSLANEGACSHSLEQTEDNVKNVTKAAFAWVCRYLLGRAFMDVSIMTNLLMVDEDEVKAYLESFHPAPSLKRFRRLPREYRCSGNQAEMQKRGEETRVEAATSGETGQQFSAPSFKGEVFYRLSLVDIDFKSDARIE</sequence>
<dbReference type="PANTHER" id="PTHR14456">
    <property type="entry name" value="INOSITOL POLYPHOSPHATE KINASE 1"/>
    <property type="match status" value="1"/>
</dbReference>
<feature type="region of interest" description="Disordered" evidence="7">
    <location>
        <begin position="2010"/>
        <end position="2030"/>
    </location>
</feature>
<feature type="compositionally biased region" description="Basic residues" evidence="7">
    <location>
        <begin position="1215"/>
        <end position="1230"/>
    </location>
</feature>
<feature type="region of interest" description="Disordered" evidence="7">
    <location>
        <begin position="2200"/>
        <end position="2225"/>
    </location>
</feature>
<evidence type="ECO:0000256" key="4">
    <source>
        <dbReference type="ARBA" id="ARBA00022777"/>
    </source>
</evidence>
<comment type="caution">
    <text evidence="8">The sequence shown here is derived from an EMBL/GenBank/DDBJ whole genome shotgun (WGS) entry which is preliminary data.</text>
</comment>
<feature type="region of interest" description="Disordered" evidence="7">
    <location>
        <begin position="565"/>
        <end position="716"/>
    </location>
</feature>
<dbReference type="Gene3D" id="3.30.200.110">
    <property type="entry name" value="Inositol-pentakisphosphate 2-kinase, N-lobe"/>
    <property type="match status" value="1"/>
</dbReference>
<dbReference type="GO" id="GO:0005634">
    <property type="term" value="C:nucleus"/>
    <property type="evidence" value="ECO:0007669"/>
    <property type="project" value="TreeGrafter"/>
</dbReference>
<feature type="compositionally biased region" description="Basic and acidic residues" evidence="7">
    <location>
        <begin position="1263"/>
        <end position="1280"/>
    </location>
</feature>
<keyword evidence="3" id="KW-0547">Nucleotide-binding</keyword>
<feature type="region of interest" description="Disordered" evidence="7">
    <location>
        <begin position="1943"/>
        <end position="1969"/>
    </location>
</feature>
<feature type="compositionally biased region" description="Basic residues" evidence="7">
    <location>
        <begin position="1717"/>
        <end position="1728"/>
    </location>
</feature>
<feature type="compositionally biased region" description="Basic and acidic residues" evidence="7">
    <location>
        <begin position="1953"/>
        <end position="1962"/>
    </location>
</feature>
<dbReference type="GO" id="GO:0035299">
    <property type="term" value="F:inositol-1,3,4,5,6-pentakisphosphate 2-kinase activity"/>
    <property type="evidence" value="ECO:0007669"/>
    <property type="project" value="UniProtKB-EC"/>
</dbReference>
<keyword evidence="9" id="KW-1185">Reference proteome</keyword>
<dbReference type="PANTHER" id="PTHR14456:SF2">
    <property type="entry name" value="INOSITOL-PENTAKISPHOSPHATE 2-KINASE"/>
    <property type="match status" value="1"/>
</dbReference>
<accession>A0A2C6LCR8</accession>
<dbReference type="EMBL" id="MIGC01000548">
    <property type="protein sequence ID" value="PHJ24764.1"/>
    <property type="molecule type" value="Genomic_DNA"/>
</dbReference>
<feature type="compositionally biased region" description="Polar residues" evidence="7">
    <location>
        <begin position="1691"/>
        <end position="1702"/>
    </location>
</feature>
<feature type="compositionally biased region" description="Basic residues" evidence="7">
    <location>
        <begin position="860"/>
        <end position="874"/>
    </location>
</feature>
<feature type="region of interest" description="Disordered" evidence="7">
    <location>
        <begin position="819"/>
        <end position="842"/>
    </location>
</feature>
<feature type="region of interest" description="Disordered" evidence="7">
    <location>
        <begin position="1984"/>
        <end position="2003"/>
    </location>
</feature>
<evidence type="ECO:0000256" key="3">
    <source>
        <dbReference type="ARBA" id="ARBA00022741"/>
    </source>
</evidence>
<feature type="compositionally biased region" description="Basic residues" evidence="7">
    <location>
        <begin position="672"/>
        <end position="688"/>
    </location>
</feature>
<feature type="compositionally biased region" description="Basic residues" evidence="7">
    <location>
        <begin position="1315"/>
        <end position="1328"/>
    </location>
</feature>
<feature type="compositionally biased region" description="Basic and acidic residues" evidence="7">
    <location>
        <begin position="1231"/>
        <end position="1252"/>
    </location>
</feature>
<name>A0A2C6LCR8_9APIC</name>
<dbReference type="GO" id="GO:0032958">
    <property type="term" value="P:inositol phosphate biosynthetic process"/>
    <property type="evidence" value="ECO:0007669"/>
    <property type="project" value="TreeGrafter"/>
</dbReference>
<organism evidence="8 9">
    <name type="scientific">Cystoisospora suis</name>
    <dbReference type="NCBI Taxonomy" id="483139"/>
    <lineage>
        <taxon>Eukaryota</taxon>
        <taxon>Sar</taxon>
        <taxon>Alveolata</taxon>
        <taxon>Apicomplexa</taxon>
        <taxon>Conoidasida</taxon>
        <taxon>Coccidia</taxon>
        <taxon>Eucoccidiorida</taxon>
        <taxon>Eimeriorina</taxon>
        <taxon>Sarcocystidae</taxon>
        <taxon>Cystoisospora</taxon>
    </lineage>
</organism>
<dbReference type="InterPro" id="IPR043001">
    <property type="entry name" value="IP5_2-K_N_lobe"/>
</dbReference>
<feature type="compositionally biased region" description="Basic and acidic residues" evidence="7">
    <location>
        <begin position="567"/>
        <end position="601"/>
    </location>
</feature>
<evidence type="ECO:0000256" key="1">
    <source>
        <dbReference type="ARBA" id="ARBA00012023"/>
    </source>
</evidence>
<reference evidence="8 9" key="1">
    <citation type="journal article" date="2017" name="Int. J. Parasitol.">
        <title>The genome of the protozoan parasite Cystoisospora suis and a reverse vaccinology approach to identify vaccine candidates.</title>
        <authorList>
            <person name="Palmieri N."/>
            <person name="Shrestha A."/>
            <person name="Ruttkowski B."/>
            <person name="Beck T."/>
            <person name="Vogl C."/>
            <person name="Tomley F."/>
            <person name="Blake D.P."/>
            <person name="Joachim A."/>
        </authorList>
    </citation>
    <scope>NUCLEOTIDE SEQUENCE [LARGE SCALE GENOMIC DNA]</scope>
    <source>
        <strain evidence="8 9">Wien I</strain>
    </source>
</reference>
<dbReference type="RefSeq" id="XP_067926436.1">
    <property type="nucleotide sequence ID" value="XM_068061589.1"/>
</dbReference>
<dbReference type="VEuPathDB" id="ToxoDB:CSUI_001383"/>
<feature type="compositionally biased region" description="Basic residues" evidence="7">
    <location>
        <begin position="641"/>
        <end position="650"/>
    </location>
</feature>
<feature type="compositionally biased region" description="Basic and acidic residues" evidence="7">
    <location>
        <begin position="1747"/>
        <end position="1759"/>
    </location>
</feature>
<feature type="compositionally biased region" description="Polar residues" evidence="7">
    <location>
        <begin position="2210"/>
        <end position="2219"/>
    </location>
</feature>
<feature type="region of interest" description="Disordered" evidence="7">
    <location>
        <begin position="1204"/>
        <end position="1335"/>
    </location>
</feature>
<feature type="region of interest" description="Disordered" evidence="7">
    <location>
        <begin position="1567"/>
        <end position="1600"/>
    </location>
</feature>
<gene>
    <name evidence="8" type="ORF">CSUI_001383</name>
</gene>
<keyword evidence="5" id="KW-0067">ATP-binding</keyword>
<evidence type="ECO:0000313" key="9">
    <source>
        <dbReference type="Proteomes" id="UP000221165"/>
    </source>
</evidence>
<evidence type="ECO:0000256" key="5">
    <source>
        <dbReference type="ARBA" id="ARBA00022840"/>
    </source>
</evidence>
<dbReference type="GeneID" id="94424800"/>